<dbReference type="NCBIfam" id="NF006681">
    <property type="entry name" value="PRK09229.1-2"/>
    <property type="match status" value="1"/>
</dbReference>
<dbReference type="NCBIfam" id="TIGR02022">
    <property type="entry name" value="hutF"/>
    <property type="match status" value="1"/>
</dbReference>
<keyword evidence="2" id="KW-0479">Metal-binding</keyword>
<proteinExistence type="predicted"/>
<evidence type="ECO:0000256" key="4">
    <source>
        <dbReference type="ARBA" id="ARBA00022833"/>
    </source>
</evidence>
<accession>A0A9X2PC71</accession>
<dbReference type="Pfam" id="PF22429">
    <property type="entry name" value="HutF_N"/>
    <property type="match status" value="1"/>
</dbReference>
<reference evidence="7" key="1">
    <citation type="submission" date="2022-08" db="EMBL/GenBank/DDBJ databases">
        <authorList>
            <person name="Li F."/>
        </authorList>
    </citation>
    <scope>NUCLEOTIDE SEQUENCE</scope>
    <source>
        <strain evidence="7">MQZ15Z-1</strain>
    </source>
</reference>
<dbReference type="AlphaFoldDB" id="A0A9X2PC71"/>
<dbReference type="Gene3D" id="3.20.20.140">
    <property type="entry name" value="Metal-dependent hydrolases"/>
    <property type="match status" value="1"/>
</dbReference>
<keyword evidence="8" id="KW-1185">Reference proteome</keyword>
<gene>
    <name evidence="7" type="ORF">NVS89_13310</name>
</gene>
<dbReference type="NCBIfam" id="NF006684">
    <property type="entry name" value="PRK09229.1-5"/>
    <property type="match status" value="1"/>
</dbReference>
<dbReference type="InterPro" id="IPR051607">
    <property type="entry name" value="Metallo-dep_hydrolases"/>
</dbReference>
<dbReference type="InterPro" id="IPR011059">
    <property type="entry name" value="Metal-dep_hydrolase_composite"/>
</dbReference>
<dbReference type="EC" id="3.5.3.13" evidence="7"/>
<dbReference type="InterPro" id="IPR055156">
    <property type="entry name" value="HutF-like_N"/>
</dbReference>
<dbReference type="InterPro" id="IPR010252">
    <property type="entry name" value="HutF"/>
</dbReference>
<sequence>MTHLWFETALLPTGWASDVAIDMVRGQIAAVTPGTAPSAGDERHALALPGLPNLHSHAFQRAFAGGTEVRGPTGDSFWTWREAMYRAVDRMDPEDVEAIAAQVYVEMLEAGYTRVGEFHYLHHDRDGSAYADIGELAQRIAAAAQQTGIALTLLPVFYAHGGFGAQAPNHGQRRFINDVNSFGRLIESARKAAAALPDAVVGIAPHSLRAATAEEIAAILPLAEGGPVHIHVAEQTKEVEDCIAWSGRRPVEHLLDNAPVDGRWCLIHATHMTGEETRRMAASGAVAGLCPITEANLGDGIFPAPDFVAAGGRYGVGSDSNVLIDVAGELRLLEYSQRLAHRARNVLAISEGKSTGGALFAAALEGGAQALGAPTPEAQALGTRAGLAIGAPADIVTLDINHPALAGRKGAAALDAWIFAAARPAVDCVWRRGDKLVVGGRHRARLPVEARFRAALGRIAS</sequence>
<evidence type="ECO:0000259" key="5">
    <source>
        <dbReference type="Pfam" id="PF01979"/>
    </source>
</evidence>
<dbReference type="GO" id="GO:0005829">
    <property type="term" value="C:cytosol"/>
    <property type="evidence" value="ECO:0007669"/>
    <property type="project" value="TreeGrafter"/>
</dbReference>
<evidence type="ECO:0000256" key="2">
    <source>
        <dbReference type="ARBA" id="ARBA00022723"/>
    </source>
</evidence>
<dbReference type="SUPFAM" id="SSF51556">
    <property type="entry name" value="Metallo-dependent hydrolases"/>
    <property type="match status" value="1"/>
</dbReference>
<keyword evidence="4" id="KW-0862">Zinc</keyword>
<evidence type="ECO:0000313" key="7">
    <source>
        <dbReference type="EMBL" id="MCS0496077.1"/>
    </source>
</evidence>
<comment type="caution">
    <text evidence="7">The sequence shown here is derived from an EMBL/GenBank/DDBJ whole genome shotgun (WGS) entry which is preliminary data.</text>
</comment>
<dbReference type="GO" id="GO:0050416">
    <property type="term" value="F:formimidoylglutamate deiminase activity"/>
    <property type="evidence" value="ECO:0007669"/>
    <property type="project" value="UniProtKB-EC"/>
</dbReference>
<dbReference type="GO" id="GO:0046872">
    <property type="term" value="F:metal ion binding"/>
    <property type="evidence" value="ECO:0007669"/>
    <property type="project" value="UniProtKB-KW"/>
</dbReference>
<dbReference type="PANTHER" id="PTHR11271">
    <property type="entry name" value="GUANINE DEAMINASE"/>
    <property type="match status" value="1"/>
</dbReference>
<keyword evidence="3 7" id="KW-0378">Hydrolase</keyword>
<dbReference type="Proteomes" id="UP001151088">
    <property type="component" value="Unassembled WGS sequence"/>
</dbReference>
<dbReference type="SUPFAM" id="SSF51338">
    <property type="entry name" value="Composite domain of metallo-dependent hydrolases"/>
    <property type="match status" value="1"/>
</dbReference>
<evidence type="ECO:0000313" key="8">
    <source>
        <dbReference type="Proteomes" id="UP001151088"/>
    </source>
</evidence>
<dbReference type="GO" id="GO:0019239">
    <property type="term" value="F:deaminase activity"/>
    <property type="evidence" value="ECO:0007669"/>
    <property type="project" value="TreeGrafter"/>
</dbReference>
<dbReference type="InterPro" id="IPR006680">
    <property type="entry name" value="Amidohydro-rel"/>
</dbReference>
<feature type="domain" description="Formimidoylglutamate deiminase N-terminal" evidence="6">
    <location>
        <begin position="5"/>
        <end position="45"/>
    </location>
</feature>
<evidence type="ECO:0000256" key="3">
    <source>
        <dbReference type="ARBA" id="ARBA00022801"/>
    </source>
</evidence>
<feature type="domain" description="Amidohydrolase-related" evidence="5">
    <location>
        <begin position="47"/>
        <end position="434"/>
    </location>
</feature>
<dbReference type="Gene3D" id="2.30.40.10">
    <property type="entry name" value="Urease, subunit C, domain 1"/>
    <property type="match status" value="1"/>
</dbReference>
<dbReference type="PANTHER" id="PTHR11271:SF48">
    <property type="entry name" value="AMIDOHYDROLASE-RELATED DOMAIN-CONTAINING PROTEIN"/>
    <property type="match status" value="1"/>
</dbReference>
<dbReference type="EMBL" id="JANTHZ010000005">
    <property type="protein sequence ID" value="MCS0496077.1"/>
    <property type="molecule type" value="Genomic_DNA"/>
</dbReference>
<dbReference type="Pfam" id="PF01979">
    <property type="entry name" value="Amidohydro_1"/>
    <property type="match status" value="1"/>
</dbReference>
<protein>
    <submittedName>
        <fullName evidence="7">Formimidoylglutamate deiminase</fullName>
        <ecNumber evidence="7">3.5.3.13</ecNumber>
    </submittedName>
</protein>
<evidence type="ECO:0000256" key="1">
    <source>
        <dbReference type="ARBA" id="ARBA00001947"/>
    </source>
</evidence>
<organism evidence="7 8">
    <name type="scientific">Ancylobacter mangrovi</name>
    <dbReference type="NCBI Taxonomy" id="2972472"/>
    <lineage>
        <taxon>Bacteria</taxon>
        <taxon>Pseudomonadati</taxon>
        <taxon>Pseudomonadota</taxon>
        <taxon>Alphaproteobacteria</taxon>
        <taxon>Hyphomicrobiales</taxon>
        <taxon>Xanthobacteraceae</taxon>
        <taxon>Ancylobacter</taxon>
    </lineage>
</organism>
<dbReference type="RefSeq" id="WP_258733234.1">
    <property type="nucleotide sequence ID" value="NZ_JANTHZ010000005.1"/>
</dbReference>
<evidence type="ECO:0000259" key="6">
    <source>
        <dbReference type="Pfam" id="PF22429"/>
    </source>
</evidence>
<name>A0A9X2PC71_9HYPH</name>
<dbReference type="NCBIfam" id="NF006683">
    <property type="entry name" value="PRK09229.1-4"/>
    <property type="match status" value="1"/>
</dbReference>
<comment type="cofactor">
    <cofactor evidence="1">
        <name>Zn(2+)</name>
        <dbReference type="ChEBI" id="CHEBI:29105"/>
    </cofactor>
</comment>
<dbReference type="InterPro" id="IPR032466">
    <property type="entry name" value="Metal_Hydrolase"/>
</dbReference>